<dbReference type="GO" id="GO:0030427">
    <property type="term" value="C:site of polarized growth"/>
    <property type="evidence" value="ECO:0007669"/>
    <property type="project" value="TreeGrafter"/>
</dbReference>
<evidence type="ECO:0000256" key="2">
    <source>
        <dbReference type="ARBA" id="ARBA00022553"/>
    </source>
</evidence>
<reference evidence="8" key="2">
    <citation type="submission" date="2023-03" db="EMBL/GenBank/DDBJ databases">
        <authorList>
            <consortium name="Wellcome Sanger Institute Data Sharing"/>
        </authorList>
    </citation>
    <scope>NUCLEOTIDE SEQUENCE [LARGE SCALE GENOMIC DNA]</scope>
</reference>
<dbReference type="PANTHER" id="PTHR10829">
    <property type="entry name" value="CORTACTIN AND DREBRIN"/>
    <property type="match status" value="1"/>
</dbReference>
<dbReference type="Pfam" id="PF14604">
    <property type="entry name" value="SH3_9"/>
    <property type="match status" value="1"/>
</dbReference>
<keyword evidence="2" id="KW-0597">Phosphoprotein</keyword>
<proteinExistence type="predicted"/>
<feature type="domain" description="SH3" evidence="6">
    <location>
        <begin position="382"/>
        <end position="440"/>
    </location>
</feature>
<dbReference type="AlphaFoldDB" id="A0AAX7TQR2"/>
<dbReference type="InterPro" id="IPR001452">
    <property type="entry name" value="SH3_domain"/>
</dbReference>
<name>A0AAX7TQR2_ASTCA</name>
<dbReference type="PANTHER" id="PTHR10829:SF5">
    <property type="entry name" value="HEMATOPOIETIC LINEAGE CELL-SPECIFIC PROTEIN"/>
    <property type="match status" value="1"/>
</dbReference>
<dbReference type="GeneTree" id="ENSGT00940000158997"/>
<dbReference type="Pfam" id="PF02218">
    <property type="entry name" value="HS1_rep"/>
    <property type="match status" value="6"/>
</dbReference>
<protein>
    <recommendedName>
        <fullName evidence="6">SH3 domain-containing protein</fullName>
    </recommendedName>
</protein>
<accession>A0AAX7TQR2</accession>
<dbReference type="GO" id="GO:0016477">
    <property type="term" value="P:cell migration"/>
    <property type="evidence" value="ECO:0007669"/>
    <property type="project" value="TreeGrafter"/>
</dbReference>
<dbReference type="PROSITE" id="PS51090">
    <property type="entry name" value="CORTACTIN"/>
    <property type="match status" value="6"/>
</dbReference>
<evidence type="ECO:0000256" key="1">
    <source>
        <dbReference type="ARBA" id="ARBA00022443"/>
    </source>
</evidence>
<dbReference type="PROSITE" id="PS50002">
    <property type="entry name" value="SH3"/>
    <property type="match status" value="1"/>
</dbReference>
<reference evidence="7" key="3">
    <citation type="submission" date="2025-08" db="UniProtKB">
        <authorList>
            <consortium name="Ensembl"/>
        </authorList>
    </citation>
    <scope>IDENTIFICATION</scope>
</reference>
<feature type="compositionally biased region" description="Basic and acidic residues" evidence="5">
    <location>
        <begin position="370"/>
        <end position="383"/>
    </location>
</feature>
<dbReference type="Gene3D" id="2.30.30.40">
    <property type="entry name" value="SH3 Domains"/>
    <property type="match status" value="1"/>
</dbReference>
<feature type="compositionally biased region" description="Basic and acidic residues" evidence="5">
    <location>
        <begin position="312"/>
        <end position="351"/>
    </location>
</feature>
<evidence type="ECO:0000256" key="4">
    <source>
        <dbReference type="PROSITE-ProRule" id="PRU00192"/>
    </source>
</evidence>
<keyword evidence="3" id="KW-0677">Repeat</keyword>
<evidence type="ECO:0000256" key="3">
    <source>
        <dbReference type="ARBA" id="ARBA00022737"/>
    </source>
</evidence>
<dbReference type="GO" id="GO:0005886">
    <property type="term" value="C:plasma membrane"/>
    <property type="evidence" value="ECO:0007669"/>
    <property type="project" value="TreeGrafter"/>
</dbReference>
<dbReference type="GO" id="GO:0030864">
    <property type="term" value="C:cortical actin cytoskeleton"/>
    <property type="evidence" value="ECO:0007669"/>
    <property type="project" value="TreeGrafter"/>
</dbReference>
<dbReference type="SUPFAM" id="SSF50044">
    <property type="entry name" value="SH3-domain"/>
    <property type="match status" value="1"/>
</dbReference>
<dbReference type="SMART" id="SM00326">
    <property type="entry name" value="SH3"/>
    <property type="match status" value="1"/>
</dbReference>
<dbReference type="InterPro" id="IPR003134">
    <property type="entry name" value="Hs1_Cortactin"/>
</dbReference>
<keyword evidence="1 4" id="KW-0728">SH3 domain</keyword>
<dbReference type="GO" id="GO:0005884">
    <property type="term" value="C:actin filament"/>
    <property type="evidence" value="ECO:0007669"/>
    <property type="project" value="TreeGrafter"/>
</dbReference>
<dbReference type="GO" id="GO:0051015">
    <property type="term" value="F:actin filament binding"/>
    <property type="evidence" value="ECO:0007669"/>
    <property type="project" value="TreeGrafter"/>
</dbReference>
<evidence type="ECO:0000313" key="8">
    <source>
        <dbReference type="Proteomes" id="UP000265100"/>
    </source>
</evidence>
<organism evidence="7 8">
    <name type="scientific">Astatotilapia calliptera</name>
    <name type="common">Eastern happy</name>
    <name type="synonym">Chromis callipterus</name>
    <dbReference type="NCBI Taxonomy" id="8154"/>
    <lineage>
        <taxon>Eukaryota</taxon>
        <taxon>Metazoa</taxon>
        <taxon>Chordata</taxon>
        <taxon>Craniata</taxon>
        <taxon>Vertebrata</taxon>
        <taxon>Euteleostomi</taxon>
        <taxon>Actinopterygii</taxon>
        <taxon>Neopterygii</taxon>
        <taxon>Teleostei</taxon>
        <taxon>Neoteleostei</taxon>
        <taxon>Acanthomorphata</taxon>
        <taxon>Ovalentaria</taxon>
        <taxon>Cichlomorphae</taxon>
        <taxon>Cichliformes</taxon>
        <taxon>Cichlidae</taxon>
        <taxon>African cichlids</taxon>
        <taxon>Pseudocrenilabrinae</taxon>
        <taxon>Haplochromini</taxon>
        <taxon>Astatotilapia</taxon>
    </lineage>
</organism>
<dbReference type="InterPro" id="IPR036028">
    <property type="entry name" value="SH3-like_dom_sf"/>
</dbReference>
<evidence type="ECO:0000313" key="7">
    <source>
        <dbReference type="Ensembl" id="ENSACLP00000058780.1"/>
    </source>
</evidence>
<dbReference type="Proteomes" id="UP000265100">
    <property type="component" value="Chromosome 17"/>
</dbReference>
<evidence type="ECO:0000259" key="6">
    <source>
        <dbReference type="PROSITE" id="PS50002"/>
    </source>
</evidence>
<feature type="compositionally biased region" description="Acidic residues" evidence="5">
    <location>
        <begin position="17"/>
        <end position="33"/>
    </location>
</feature>
<feature type="region of interest" description="Disordered" evidence="5">
    <location>
        <begin position="282"/>
        <end position="384"/>
    </location>
</feature>
<reference evidence="7 8" key="1">
    <citation type="submission" date="2018-05" db="EMBL/GenBank/DDBJ databases">
        <authorList>
            <person name="Datahose"/>
        </authorList>
    </citation>
    <scope>NUCLEOTIDE SEQUENCE</scope>
</reference>
<dbReference type="GO" id="GO:0030833">
    <property type="term" value="P:regulation of actin filament polymerization"/>
    <property type="evidence" value="ECO:0007669"/>
    <property type="project" value="TreeGrafter"/>
</dbReference>
<feature type="region of interest" description="Disordered" evidence="5">
    <location>
        <begin position="14"/>
        <end position="46"/>
    </location>
</feature>
<keyword evidence="8" id="KW-1185">Reference proteome</keyword>
<dbReference type="PRINTS" id="PR00452">
    <property type="entry name" value="SH3DOMAIN"/>
</dbReference>
<evidence type="ECO:0000256" key="5">
    <source>
        <dbReference type="SAM" id="MobiDB-lite"/>
    </source>
</evidence>
<sequence length="440" mass="49429">MWKSVVGHNVSMKVAGEGDDWETDPDFENDVSEQEQRWGAKTIEGSGRKEHISVAELRNKVTEEHEKVKQKENIPKASYGYGGKFGVETDRMDKVALGSDYVAEVEKHSSQKDAAKGFGGKYGVQKDRVDKSAVGFEYKGEVQQHGSQKDYSKGFGGKYGVEKDKVDKAALGYDYKSQTEKHQSQKDYAKGFGGKYGVEKEKVDKAAVGYDYKGETEKHQSQKDYSKGFGGKFGVEKEKVDKAALGYDYKAETEKHQSQKDYSAGFGGRYGVQADRMDKSAAGFTDMDSPTSAYKKTQPVEASSAGAGKLKARFENMAKASDEENRKKAEEERARRQARESREREEAKQEESQVPPGHHVDPEDDMPTPEIHRRTPEIQKEPEPDINPLLFFFHAEADDEISFNPDDIIYNIEMIDEGWWKGQCHGRTGLFPAAYVQLIE</sequence>
<dbReference type="Ensembl" id="ENSACLT00000077361.1">
    <property type="protein sequence ID" value="ENSACLP00000058780.1"/>
    <property type="gene ID" value="ENSACLG00000020129.2"/>
</dbReference>
<reference evidence="7" key="4">
    <citation type="submission" date="2025-09" db="UniProtKB">
        <authorList>
            <consortium name="Ensembl"/>
        </authorList>
    </citation>
    <scope>IDENTIFICATION</scope>
</reference>
<gene>
    <name evidence="7" type="primary">HCLS1</name>
</gene>